<organism evidence="1 2">
    <name type="scientific">Tauraco erythrolophus</name>
    <name type="common">Red-crested turaco</name>
    <dbReference type="NCBI Taxonomy" id="121530"/>
    <lineage>
        <taxon>Eukaryota</taxon>
        <taxon>Metazoa</taxon>
        <taxon>Chordata</taxon>
        <taxon>Craniata</taxon>
        <taxon>Vertebrata</taxon>
        <taxon>Euteleostomi</taxon>
        <taxon>Archelosauria</taxon>
        <taxon>Archosauria</taxon>
        <taxon>Dinosauria</taxon>
        <taxon>Saurischia</taxon>
        <taxon>Theropoda</taxon>
        <taxon>Coelurosauria</taxon>
        <taxon>Aves</taxon>
        <taxon>Neognathae</taxon>
        <taxon>Neoaves</taxon>
        <taxon>Otidimorphae</taxon>
        <taxon>Musophagiformes</taxon>
        <taxon>Musophagidae</taxon>
        <taxon>Tauraco</taxon>
    </lineage>
</organism>
<name>A0A093CUK1_TAUER</name>
<sequence length="55" mass="6273">MKSTWKFPFWVQENDGTVTQSTWSFLLVNPSLVADCFLRCSLPFPVLPALNKTNP</sequence>
<protein>
    <submittedName>
        <fullName evidence="1">Uncharacterized protein</fullName>
    </submittedName>
</protein>
<feature type="non-terminal residue" evidence="1">
    <location>
        <position position="55"/>
    </location>
</feature>
<proteinExistence type="predicted"/>
<dbReference type="AlphaFoldDB" id="A0A093CUK1"/>
<dbReference type="Proteomes" id="UP000053661">
    <property type="component" value="Unassembled WGS sequence"/>
</dbReference>
<gene>
    <name evidence="1" type="ORF">N340_05437</name>
</gene>
<accession>A0A093CUK1</accession>
<dbReference type="EMBL" id="KL472837">
    <property type="protein sequence ID" value="KFV19550.1"/>
    <property type="molecule type" value="Genomic_DNA"/>
</dbReference>
<keyword evidence="2" id="KW-1185">Reference proteome</keyword>
<evidence type="ECO:0000313" key="2">
    <source>
        <dbReference type="Proteomes" id="UP000053661"/>
    </source>
</evidence>
<evidence type="ECO:0000313" key="1">
    <source>
        <dbReference type="EMBL" id="KFV19550.1"/>
    </source>
</evidence>
<reference evidence="1 2" key="1">
    <citation type="submission" date="2014-04" db="EMBL/GenBank/DDBJ databases">
        <title>Genome evolution of avian class.</title>
        <authorList>
            <person name="Zhang G."/>
            <person name="Li C."/>
        </authorList>
    </citation>
    <scope>NUCLEOTIDE SEQUENCE [LARGE SCALE GENOMIC DNA]</scope>
    <source>
        <strain evidence="1">BGI_N340</strain>
    </source>
</reference>